<dbReference type="Proteomes" id="UP001300745">
    <property type="component" value="Unassembled WGS sequence"/>
</dbReference>
<feature type="domain" description="Helix-turn-helix" evidence="1">
    <location>
        <begin position="17"/>
        <end position="60"/>
    </location>
</feature>
<dbReference type="InterPro" id="IPR041657">
    <property type="entry name" value="HTH_17"/>
</dbReference>
<dbReference type="Pfam" id="PF12728">
    <property type="entry name" value="HTH_17"/>
    <property type="match status" value="1"/>
</dbReference>
<evidence type="ECO:0000313" key="2">
    <source>
        <dbReference type="EMBL" id="MCX2937773.1"/>
    </source>
</evidence>
<reference evidence="2 3" key="1">
    <citation type="submission" date="2022-11" db="EMBL/GenBank/DDBJ databases">
        <title>Mycobacterium sp. nov.</title>
        <authorList>
            <person name="Papic B."/>
            <person name="Spicic S."/>
            <person name="Duvnjak S."/>
        </authorList>
    </citation>
    <scope>NUCLEOTIDE SEQUENCE [LARGE SCALE GENOMIC DNA]</scope>
    <source>
        <strain evidence="2 3">CVI_P4</strain>
    </source>
</reference>
<organism evidence="2 3">
    <name type="scientific">Mycobacterium pinniadriaticum</name>
    <dbReference type="NCBI Taxonomy" id="2994102"/>
    <lineage>
        <taxon>Bacteria</taxon>
        <taxon>Bacillati</taxon>
        <taxon>Actinomycetota</taxon>
        <taxon>Actinomycetes</taxon>
        <taxon>Mycobacteriales</taxon>
        <taxon>Mycobacteriaceae</taxon>
        <taxon>Mycobacterium</taxon>
    </lineage>
</organism>
<name>A0ABT3SE29_9MYCO</name>
<dbReference type="RefSeq" id="WP_265997431.1">
    <property type="nucleotide sequence ID" value="NZ_JAPJDN010000010.1"/>
</dbReference>
<comment type="caution">
    <text evidence="2">The sequence shown here is derived from an EMBL/GenBank/DDBJ whole genome shotgun (WGS) entry which is preliminary data.</text>
</comment>
<proteinExistence type="predicted"/>
<protein>
    <submittedName>
        <fullName evidence="2">Helix-turn-helix domain-containing protein</fullName>
    </submittedName>
</protein>
<keyword evidence="3" id="KW-1185">Reference proteome</keyword>
<accession>A0ABT3SE29</accession>
<sequence>MADLVDRPAKRLYSRAGAAAYLEKSTSEIDKMIRRGELLAKRDGRRIVIDVRELDRYVDRLPSLEPKRAAS</sequence>
<dbReference type="EMBL" id="JAPJDO010000010">
    <property type="protein sequence ID" value="MCX2937773.1"/>
    <property type="molecule type" value="Genomic_DNA"/>
</dbReference>
<evidence type="ECO:0000313" key="3">
    <source>
        <dbReference type="Proteomes" id="UP001300745"/>
    </source>
</evidence>
<evidence type="ECO:0000259" key="1">
    <source>
        <dbReference type="Pfam" id="PF12728"/>
    </source>
</evidence>
<gene>
    <name evidence="2" type="ORF">ORI27_13775</name>
</gene>